<reference evidence="3" key="1">
    <citation type="journal article" date="2019" name="Int. J. Syst. Evol. Microbiol.">
        <title>The Global Catalogue of Microorganisms (GCM) 10K type strain sequencing project: providing services to taxonomists for standard genome sequencing and annotation.</title>
        <authorList>
            <consortium name="The Broad Institute Genomics Platform"/>
            <consortium name="The Broad Institute Genome Sequencing Center for Infectious Disease"/>
            <person name="Wu L."/>
            <person name="Ma J."/>
        </authorList>
    </citation>
    <scope>NUCLEOTIDE SEQUENCE [LARGE SCALE GENOMIC DNA]</scope>
    <source>
        <strain evidence="3">CCUG 58938</strain>
    </source>
</reference>
<dbReference type="Proteomes" id="UP001597112">
    <property type="component" value="Unassembled WGS sequence"/>
</dbReference>
<dbReference type="RefSeq" id="WP_377577937.1">
    <property type="nucleotide sequence ID" value="NZ_JBHTKA010000001.1"/>
</dbReference>
<organism evidence="2 3">
    <name type="scientific">Ohtaekwangia kribbensis</name>
    <dbReference type="NCBI Taxonomy" id="688913"/>
    <lineage>
        <taxon>Bacteria</taxon>
        <taxon>Pseudomonadati</taxon>
        <taxon>Bacteroidota</taxon>
        <taxon>Cytophagia</taxon>
        <taxon>Cytophagales</taxon>
        <taxon>Fulvivirgaceae</taxon>
        <taxon>Ohtaekwangia</taxon>
    </lineage>
</organism>
<proteinExistence type="predicted"/>
<comment type="caution">
    <text evidence="2">The sequence shown here is derived from an EMBL/GenBank/DDBJ whole genome shotgun (WGS) entry which is preliminary data.</text>
</comment>
<accession>A0ABW3K0S9</accession>
<feature type="signal peptide" evidence="1">
    <location>
        <begin position="1"/>
        <end position="25"/>
    </location>
</feature>
<evidence type="ECO:0000313" key="2">
    <source>
        <dbReference type="EMBL" id="MFD0999458.1"/>
    </source>
</evidence>
<feature type="chain" id="PRO_5045654431" evidence="1">
    <location>
        <begin position="26"/>
        <end position="507"/>
    </location>
</feature>
<protein>
    <submittedName>
        <fullName evidence="2">Uncharacterized protein</fullName>
    </submittedName>
</protein>
<keyword evidence="3" id="KW-1185">Reference proteome</keyword>
<dbReference type="EMBL" id="JBHTKA010000001">
    <property type="protein sequence ID" value="MFD0999458.1"/>
    <property type="molecule type" value="Genomic_DNA"/>
</dbReference>
<gene>
    <name evidence="2" type="ORF">ACFQ21_09075</name>
</gene>
<evidence type="ECO:0000256" key="1">
    <source>
        <dbReference type="SAM" id="SignalP"/>
    </source>
</evidence>
<sequence>MKKFVWMSVLLTGILSLGFFSTLRAQNVGVNATGATPDASAMLDISSTTSGVLIPRVALTATNTAGPVTSPAVSLLVYNTATAGTEPNNVVPGFYYWSGTTWIPFMVQNSSGNGGWSLKGNAGTAAATNFIGTTDNKQLIFKSNSQSYLEMGTRETLGLIQNYTDYTDGTEKVSYVRSAMQFEAPAANFYKPKFFVDANGNFRMKGSSAGTDFFEFGARGSNNNGGLDFIVGDDGDEPMVFSSYNFQTTATTEIMRLQNGRMAVGSATFDGTNPEKVLIDAGTTTSVNALYSKGTINNYLQFNIQNLSSGNNASSDVVATANNGSETTNYVNMGINSGSYNGGVMGAANDAYLYNIGQNLLIGTGTVAKAVIFMTGGTSQGSNERMRIDGSGNIGIGTTSPTAKLDVAGTYKLGSAGTVLTNMMKTSVSFNDNTAFNYTGTRQVKVTVTGATPNATVIINPRTSLPTGIGIAWSRVDANNSITIGFTNSDVTARSIGNVTLDITVIQ</sequence>
<evidence type="ECO:0000313" key="3">
    <source>
        <dbReference type="Proteomes" id="UP001597112"/>
    </source>
</evidence>
<name>A0ABW3K0S9_9BACT</name>
<keyword evidence="1" id="KW-0732">Signal</keyword>